<dbReference type="RefSeq" id="WP_067330149.1">
    <property type="nucleotide sequence ID" value="NZ_LNKT01000012.1"/>
</dbReference>
<organism evidence="2 3">
    <name type="scientific">Sulfurovum riftiae</name>
    <dbReference type="NCBI Taxonomy" id="1630136"/>
    <lineage>
        <taxon>Bacteria</taxon>
        <taxon>Pseudomonadati</taxon>
        <taxon>Campylobacterota</taxon>
        <taxon>Epsilonproteobacteria</taxon>
        <taxon>Campylobacterales</taxon>
        <taxon>Sulfurovaceae</taxon>
        <taxon>Sulfurovum</taxon>
    </lineage>
</organism>
<keyword evidence="3" id="KW-1185">Reference proteome</keyword>
<accession>A0A151CGW1</accession>
<keyword evidence="1" id="KW-0472">Membrane</keyword>
<evidence type="ECO:0000256" key="1">
    <source>
        <dbReference type="SAM" id="Phobius"/>
    </source>
</evidence>
<dbReference type="EMBL" id="LNKT01000012">
    <property type="protein sequence ID" value="KYJ86785.1"/>
    <property type="molecule type" value="Genomic_DNA"/>
</dbReference>
<dbReference type="OrthoDB" id="5348017at2"/>
<evidence type="ECO:0000313" key="2">
    <source>
        <dbReference type="EMBL" id="KYJ86785.1"/>
    </source>
</evidence>
<keyword evidence="1" id="KW-1133">Transmembrane helix</keyword>
<sequence length="127" mass="14967">MQNFRKFLLPALFLGFLFIGLIAFMQSKPSSKNARVYTTVKQFSPYTLEKRFGGLEIINKEDPEFKEKPNNMTLFKEFERLEREWGKKHLKLSDGKLLIMDNNGTTVHTLKLQTKDEVEFVHQYYGI</sequence>
<feature type="transmembrane region" description="Helical" evidence="1">
    <location>
        <begin position="7"/>
        <end position="25"/>
    </location>
</feature>
<protein>
    <submittedName>
        <fullName evidence="2">Uncharacterized protein</fullName>
    </submittedName>
</protein>
<reference evidence="2 3" key="1">
    <citation type="submission" date="2015-11" db="EMBL/GenBank/DDBJ databases">
        <title>Draft genome of Sulfurovum riftiae 1812E, a member of the Epsilonproteobacteria isolated from the tube of the deep-sea hydrothermal vent tubewom Riftia pachyptila.</title>
        <authorList>
            <person name="Vetriani C."/>
            <person name="Giovannelli D."/>
        </authorList>
    </citation>
    <scope>NUCLEOTIDE SEQUENCE [LARGE SCALE GENOMIC DNA]</scope>
    <source>
        <strain evidence="2 3">1812E</strain>
    </source>
</reference>
<comment type="caution">
    <text evidence="2">The sequence shown here is derived from an EMBL/GenBank/DDBJ whole genome shotgun (WGS) entry which is preliminary data.</text>
</comment>
<dbReference type="AlphaFoldDB" id="A0A151CGW1"/>
<keyword evidence="1" id="KW-0812">Transmembrane</keyword>
<name>A0A151CGW1_9BACT</name>
<dbReference type="Proteomes" id="UP000075359">
    <property type="component" value="Unassembled WGS sequence"/>
</dbReference>
<evidence type="ECO:0000313" key="3">
    <source>
        <dbReference type="Proteomes" id="UP000075359"/>
    </source>
</evidence>
<proteinExistence type="predicted"/>
<gene>
    <name evidence="2" type="ORF">AS592_08135</name>
</gene>
<dbReference type="STRING" id="1630136.AS592_08135"/>